<dbReference type="EMBL" id="JBFOLJ010000012">
    <property type="protein sequence ID" value="KAL2488307.1"/>
    <property type="molecule type" value="Genomic_DNA"/>
</dbReference>
<sequence>MPAAGQCKRPMKGGGDQNRRPTEEESQGRRSCEVAPRDMGDPCWIKRNRRSTRSQFQHRFFSAASRRSNAERKLPRCRRQGGANARPNGRLDSEIAEEESQGRSL</sequence>
<keyword evidence="3" id="KW-1185">Reference proteome</keyword>
<comment type="caution">
    <text evidence="2">The sequence shown here is derived from an EMBL/GenBank/DDBJ whole genome shotgun (WGS) entry which is preliminary data.</text>
</comment>
<dbReference type="AlphaFoldDB" id="A0ABD1RIR5"/>
<evidence type="ECO:0000313" key="3">
    <source>
        <dbReference type="Proteomes" id="UP001604277"/>
    </source>
</evidence>
<feature type="compositionally biased region" description="Basic and acidic residues" evidence="1">
    <location>
        <begin position="17"/>
        <end position="40"/>
    </location>
</feature>
<evidence type="ECO:0000256" key="1">
    <source>
        <dbReference type="SAM" id="MobiDB-lite"/>
    </source>
</evidence>
<proteinExistence type="predicted"/>
<organism evidence="2 3">
    <name type="scientific">Forsythia ovata</name>
    <dbReference type="NCBI Taxonomy" id="205694"/>
    <lineage>
        <taxon>Eukaryota</taxon>
        <taxon>Viridiplantae</taxon>
        <taxon>Streptophyta</taxon>
        <taxon>Embryophyta</taxon>
        <taxon>Tracheophyta</taxon>
        <taxon>Spermatophyta</taxon>
        <taxon>Magnoliopsida</taxon>
        <taxon>eudicotyledons</taxon>
        <taxon>Gunneridae</taxon>
        <taxon>Pentapetalae</taxon>
        <taxon>asterids</taxon>
        <taxon>lamiids</taxon>
        <taxon>Lamiales</taxon>
        <taxon>Oleaceae</taxon>
        <taxon>Forsythieae</taxon>
        <taxon>Forsythia</taxon>
    </lineage>
</organism>
<feature type="region of interest" description="Disordered" evidence="1">
    <location>
        <begin position="1"/>
        <end position="105"/>
    </location>
</feature>
<dbReference type="Proteomes" id="UP001604277">
    <property type="component" value="Unassembled WGS sequence"/>
</dbReference>
<name>A0ABD1RIR5_9LAMI</name>
<evidence type="ECO:0000313" key="2">
    <source>
        <dbReference type="EMBL" id="KAL2488307.1"/>
    </source>
</evidence>
<protein>
    <submittedName>
        <fullName evidence="2">Uncharacterized protein</fullName>
    </submittedName>
</protein>
<accession>A0ABD1RIR5</accession>
<gene>
    <name evidence="2" type="ORF">Fot_41599</name>
</gene>
<reference evidence="3" key="1">
    <citation type="submission" date="2024-07" db="EMBL/GenBank/DDBJ databases">
        <title>Two chromosome-level genome assemblies of Korean endemic species Abeliophyllum distichum and Forsythia ovata (Oleaceae).</title>
        <authorList>
            <person name="Jang H."/>
        </authorList>
    </citation>
    <scope>NUCLEOTIDE SEQUENCE [LARGE SCALE GENOMIC DNA]</scope>
</reference>